<dbReference type="Proteomes" id="UP000683417">
    <property type="component" value="Unassembled WGS sequence"/>
</dbReference>
<evidence type="ECO:0000313" key="1">
    <source>
        <dbReference type="EMBL" id="CAD6500027.1"/>
    </source>
</evidence>
<organism evidence="1 2">
    <name type="scientific">Blumeria graminis f. sp. triticale</name>
    <dbReference type="NCBI Taxonomy" id="1689686"/>
    <lineage>
        <taxon>Eukaryota</taxon>
        <taxon>Fungi</taxon>
        <taxon>Dikarya</taxon>
        <taxon>Ascomycota</taxon>
        <taxon>Pezizomycotina</taxon>
        <taxon>Leotiomycetes</taxon>
        <taxon>Erysiphales</taxon>
        <taxon>Erysiphaceae</taxon>
        <taxon>Blumeria</taxon>
    </lineage>
</organism>
<dbReference type="EMBL" id="CAJHIT010000002">
    <property type="protein sequence ID" value="CAD6500027.1"/>
    <property type="molecule type" value="Genomic_DNA"/>
</dbReference>
<feature type="non-terminal residue" evidence="1">
    <location>
        <position position="1"/>
    </location>
</feature>
<comment type="caution">
    <text evidence="1">The sequence shown here is derived from an EMBL/GenBank/DDBJ whole genome shotgun (WGS) entry which is preliminary data.</text>
</comment>
<proteinExistence type="predicted"/>
<gene>
    <name evidence="1" type="ORF">BGTH12_LOCUS1385</name>
</gene>
<dbReference type="AlphaFoldDB" id="A0A9W4D142"/>
<reference evidence="1" key="1">
    <citation type="submission" date="2020-10" db="EMBL/GenBank/DDBJ databases">
        <authorList>
            <person name="Muller C M."/>
        </authorList>
    </citation>
    <scope>NUCLEOTIDE SEQUENCE</scope>
    <source>
        <strain evidence="1">THUN-12</strain>
    </source>
</reference>
<accession>A0A9W4D142</accession>
<name>A0A9W4D142_BLUGR</name>
<sequence length="48" mass="5461">VCSLISLFVWFDFSSHKDIVHLVVIQIFSENRLDEEAVITTDQAGKPL</sequence>
<protein>
    <submittedName>
        <fullName evidence="1">BgTH12-04132</fullName>
    </submittedName>
</protein>
<evidence type="ECO:0000313" key="2">
    <source>
        <dbReference type="Proteomes" id="UP000683417"/>
    </source>
</evidence>